<organism evidence="2 3">
    <name type="scientific">Candidatus Woykebacteria bacterium RIFCSPHIGHO2_02_FULL_43_16b</name>
    <dbReference type="NCBI Taxonomy" id="1802601"/>
    <lineage>
        <taxon>Bacteria</taxon>
        <taxon>Candidatus Woykeibacteriota</taxon>
    </lineage>
</organism>
<protein>
    <submittedName>
        <fullName evidence="2">Uncharacterized protein</fullName>
    </submittedName>
</protein>
<accession>A0A1G1WKU5</accession>
<keyword evidence="1" id="KW-0812">Transmembrane</keyword>
<evidence type="ECO:0000313" key="2">
    <source>
        <dbReference type="EMBL" id="OGY28378.1"/>
    </source>
</evidence>
<dbReference type="AlphaFoldDB" id="A0A1G1WKU5"/>
<comment type="caution">
    <text evidence="2">The sequence shown here is derived from an EMBL/GenBank/DDBJ whole genome shotgun (WGS) entry which is preliminary data.</text>
</comment>
<keyword evidence="1" id="KW-0472">Membrane</keyword>
<proteinExistence type="predicted"/>
<name>A0A1G1WKU5_9BACT</name>
<feature type="transmembrane region" description="Helical" evidence="1">
    <location>
        <begin position="42"/>
        <end position="64"/>
    </location>
</feature>
<dbReference type="Proteomes" id="UP000177821">
    <property type="component" value="Unassembled WGS sequence"/>
</dbReference>
<keyword evidence="1" id="KW-1133">Transmembrane helix</keyword>
<feature type="transmembrane region" description="Helical" evidence="1">
    <location>
        <begin position="249"/>
        <end position="277"/>
    </location>
</feature>
<feature type="transmembrane region" description="Helical" evidence="1">
    <location>
        <begin position="7"/>
        <end position="22"/>
    </location>
</feature>
<sequence length="307" mass="34943">MLVWLKLSFFSLFLLSANYYFYQNVVTILKNPNFVYSVDLETLYPIIYLAFSLYILSIAFSFVATLFPKNYLKIGLILLTSLTPFLFFPRIEFALGIAFTQSVVLLLSMWDVQNHLKNYFNFNPRLVFSGSLHSLTNLLAILVAGIFFFSYSQYIDNHGFEIPEEVTREISSYTVNNVMSQLTQTPGSEDLSKLKQFGLNEAAIKKVQKDFSGEDVKTQLTTILSKQLQSTIKDLIKPYLGYVPIVTTVLVYVTLASVVGLGFFLVPLLLSLIYMLLEKANIVKFESRTQIVKRLVIEDSNKKVSGQ</sequence>
<evidence type="ECO:0000256" key="1">
    <source>
        <dbReference type="SAM" id="Phobius"/>
    </source>
</evidence>
<feature type="transmembrane region" description="Helical" evidence="1">
    <location>
        <begin position="93"/>
        <end position="112"/>
    </location>
</feature>
<feature type="transmembrane region" description="Helical" evidence="1">
    <location>
        <begin position="132"/>
        <end position="151"/>
    </location>
</feature>
<reference evidence="2 3" key="1">
    <citation type="journal article" date="2016" name="Nat. Commun.">
        <title>Thousands of microbial genomes shed light on interconnected biogeochemical processes in an aquifer system.</title>
        <authorList>
            <person name="Anantharaman K."/>
            <person name="Brown C.T."/>
            <person name="Hug L.A."/>
            <person name="Sharon I."/>
            <person name="Castelle C.J."/>
            <person name="Probst A.J."/>
            <person name="Thomas B.C."/>
            <person name="Singh A."/>
            <person name="Wilkins M.J."/>
            <person name="Karaoz U."/>
            <person name="Brodie E.L."/>
            <person name="Williams K.H."/>
            <person name="Hubbard S.S."/>
            <person name="Banfield J.F."/>
        </authorList>
    </citation>
    <scope>NUCLEOTIDE SEQUENCE [LARGE SCALE GENOMIC DNA]</scope>
</reference>
<gene>
    <name evidence="2" type="ORF">A3J50_00920</name>
</gene>
<dbReference type="EMBL" id="MHCX01000053">
    <property type="protein sequence ID" value="OGY28378.1"/>
    <property type="molecule type" value="Genomic_DNA"/>
</dbReference>
<evidence type="ECO:0000313" key="3">
    <source>
        <dbReference type="Proteomes" id="UP000177821"/>
    </source>
</evidence>